<protein>
    <submittedName>
        <fullName evidence="1">Uncharacterized protein</fullName>
    </submittedName>
</protein>
<dbReference type="EMBL" id="QJJU01000023">
    <property type="protein sequence ID" value="PXX03205.1"/>
    <property type="molecule type" value="Genomic_DNA"/>
</dbReference>
<sequence length="322" mass="35568">MLDLIAADDTLNPPLTIIRYPNHIGLKMSHSVGDGRMFLTVIAAVMQTALTDGVPEWPAHPTRNPLIKAMVRTFGRYPQLIVDAVRDKVSIDEQSHQAVVEPWSGSRRTLHAWIPRARTDEFFSWGKEFAPKASRFALQVALILQALGQVGMQTSDDVRVLVDLRRYLGWRYVDGNFVAGVPMRVHPSMTPEELTASIKTTNLSGRPLLNQLLTSWKTGGKPLPTDTTVDRGGLPMVTFTNMGRSPEIECLPFRDDRPPVYTSSVPPAGPWGITFLMGENPQVMSINVAFHDNVIDPSVVSEALKLASSDPIGLLKTAWEPP</sequence>
<name>A0A318HE01_9MYCO</name>
<reference evidence="1 2" key="2">
    <citation type="submission" date="2018-06" db="EMBL/GenBank/DDBJ databases">
        <title>Sequencing of bacterial isolates from soil warming experiment in Harvard Forest, Massachusetts, USA.</title>
        <authorList>
            <person name="Deangelis K.PhD."/>
        </authorList>
    </citation>
    <scope>NUCLEOTIDE SEQUENCE [LARGE SCALE GENOMIC DNA]</scope>
    <source>
        <strain evidence="1 2">GAS496</strain>
    </source>
</reference>
<gene>
    <name evidence="1" type="ORF">C8E89_1237</name>
</gene>
<evidence type="ECO:0000313" key="2">
    <source>
        <dbReference type="Proteomes" id="UP000247781"/>
    </source>
</evidence>
<keyword evidence="2" id="KW-1185">Reference proteome</keyword>
<dbReference type="AlphaFoldDB" id="A0A318HE01"/>
<evidence type="ECO:0000313" key="1">
    <source>
        <dbReference type="EMBL" id="PXX03205.1"/>
    </source>
</evidence>
<comment type="caution">
    <text evidence="1">The sequence shown here is derived from an EMBL/GenBank/DDBJ whole genome shotgun (WGS) entry which is preliminary data.</text>
</comment>
<dbReference type="Proteomes" id="UP000247781">
    <property type="component" value="Unassembled WGS sequence"/>
</dbReference>
<proteinExistence type="predicted"/>
<accession>A0A318HE01</accession>
<reference evidence="2" key="1">
    <citation type="submission" date="2018-05" db="EMBL/GenBank/DDBJ databases">
        <authorList>
            <person name="Deangelis K."/>
            <person name="Huntemann M."/>
            <person name="Clum A."/>
            <person name="Pillay M."/>
            <person name="Palaniappan K."/>
            <person name="Varghese N."/>
            <person name="Mikhailova N."/>
            <person name="Stamatis D."/>
            <person name="Reddy T."/>
            <person name="Daum C."/>
            <person name="Shapiro N."/>
            <person name="Ivanova N."/>
            <person name="Kyrpides N."/>
            <person name="Woyke T."/>
        </authorList>
    </citation>
    <scope>NUCLEOTIDE SEQUENCE [LARGE SCALE GENOMIC DNA]</scope>
    <source>
        <strain evidence="2">GAS496</strain>
    </source>
</reference>
<organism evidence="1 2">
    <name type="scientific">Mycolicibacterium moriokaense</name>
    <dbReference type="NCBI Taxonomy" id="39691"/>
    <lineage>
        <taxon>Bacteria</taxon>
        <taxon>Bacillati</taxon>
        <taxon>Actinomycetota</taxon>
        <taxon>Actinomycetes</taxon>
        <taxon>Mycobacteriales</taxon>
        <taxon>Mycobacteriaceae</taxon>
        <taxon>Mycolicibacterium</taxon>
    </lineage>
</organism>